<keyword evidence="6" id="KW-0812">Transmembrane</keyword>
<keyword evidence="5" id="KW-1134">Transmembrane beta strand</keyword>
<evidence type="ECO:0000256" key="3">
    <source>
        <dbReference type="ARBA" id="ARBA00005848"/>
    </source>
</evidence>
<evidence type="ECO:0000256" key="5">
    <source>
        <dbReference type="ARBA" id="ARBA00022452"/>
    </source>
</evidence>
<accession>A0A833C9M3</accession>
<dbReference type="GO" id="GO:0015031">
    <property type="term" value="P:protein transport"/>
    <property type="evidence" value="ECO:0007669"/>
    <property type="project" value="UniProtKB-KW"/>
</dbReference>
<sequence length="1122" mass="115010">MNKQYKVIWSKVKNTYVVVSELAKRNGKSESGSSRQYVSAAAVLAAVAVLSIPGVVAAQDGVTTFVDPANKNIQMGNGTKFENNNGQNGAIVIGDGAHVNDYVMQKGSIASSADITNLTNTINSNKTHFYSVNSTDTTAGNYNNNGATGSNALAAGVATSAQTTNSVAIGTNARVLGNGGNRDTGTGAIAIGEDAVVTTNGLNLTSIAMGKGATVLNGSGKQDRALSFTPDNYTSASTLPIDPDKSPGGIAIGANAYARTGSVQIGSHTMKGYTMGGSKINDQSQANLVGMTTIGSNSYNKGALGSMLGAYSVMTGNFTGAGGFNSLRYGSQNFGANVVGSLNSIRSAGYSGASGIANSIVGVGNIAENANGALIYGAGNKITNSVQSISGINTLTSTSTVDEMADALRKGIQSSGGGGSTLAIGGGNTADYTQNTAIIGVNNTVTGTSADIAQYNSVTGYKNTATNVDNVTITGINNTVSDTKTAVVIGDNRTLTGVNNNVIIGSADTGTTTTVNNAVAIGRNTNVSYDGGVALGANSLATVDKGAIGYDPLGQITDTDSIGALNKTQYDALKSSIESSNSTVSTLTSDIADLKQQQSQYSRWSDEYSDLQNQIDAKQTELTAAQNSLAADQTEMNKLVSTWQATGAAVSVGDSSTGLTRQITNVAAGTNDTDAVNVAQLKQVASAAEEASKTTLQFAGDDNNATITRGNGQQLNITGGAASDNLTDNNIGVVKSADDTLQVKLSKDLNALNSVRIGGSAEGEGIYIAKQSVKNSNGVAEEGNYITGLDNTKWDPANQGIVENRAATEGQLKDVADSISKQISDIDTAVKSSSRVFESDSGADNQVTRKNTDAMKLKGGADANNLSDNNIGVVNNSDGSGFNIKLSKDIKGLNSIEVANNITIGSGDNQTIINDSSVNTGSVTTGNTTINNSGLTIKNDDGSNGITIQNNNVSMGGNVIQNVGEGVNASDAINKGQFDRAISNIDSGMGQMNNRINKLDNRVNRVGAGAAALAALHPLEFSPEAKWEVSAGLGNYKDANAVAFGAFYRPNGDTMFSVGTSFGGGENMVNAGVTLRIGDGETQNYPSKKVMAQKITDLESVVADQNNKIEELTKLVNSLINK</sequence>
<dbReference type="InterPro" id="IPR005594">
    <property type="entry name" value="YadA_C"/>
</dbReference>
<dbReference type="Gene3D" id="3.30.1300.30">
    <property type="entry name" value="GSPII I/J protein-like"/>
    <property type="match status" value="1"/>
</dbReference>
<dbReference type="EMBL" id="WBKH01000010">
    <property type="protein sequence ID" value="KAB1477232.1"/>
    <property type="molecule type" value="Genomic_DNA"/>
</dbReference>
<comment type="similarity">
    <text evidence="3">Belongs to the autotransporter-2 (AT-2) (TC 1.B.40) family.</text>
</comment>
<evidence type="ECO:0000256" key="9">
    <source>
        <dbReference type="ARBA" id="ARBA00023136"/>
    </source>
</evidence>
<dbReference type="SUPFAM" id="SSF101967">
    <property type="entry name" value="Adhesin YadA, collagen-binding domain"/>
    <property type="match status" value="1"/>
</dbReference>
<dbReference type="Pfam" id="PF13018">
    <property type="entry name" value="ESPR"/>
    <property type="match status" value="1"/>
</dbReference>
<evidence type="ECO:0000259" key="13">
    <source>
        <dbReference type="Pfam" id="PF05662"/>
    </source>
</evidence>
<dbReference type="RefSeq" id="WP_127008253.1">
    <property type="nucleotide sequence ID" value="NZ_RQUZ01000010.1"/>
</dbReference>
<evidence type="ECO:0000256" key="8">
    <source>
        <dbReference type="ARBA" id="ARBA00022927"/>
    </source>
</evidence>
<feature type="coiled-coil region" evidence="11">
    <location>
        <begin position="1095"/>
        <end position="1122"/>
    </location>
</feature>
<dbReference type="InterPro" id="IPR011049">
    <property type="entry name" value="Serralysin-like_metalloprot_C"/>
</dbReference>
<feature type="coiled-coil region" evidence="11">
    <location>
        <begin position="594"/>
        <end position="628"/>
    </location>
</feature>
<dbReference type="Gene3D" id="2.150.10.10">
    <property type="entry name" value="Serralysin-like metalloprotease, C-terminal"/>
    <property type="match status" value="2"/>
</dbReference>
<feature type="domain" description="Trimeric autotransporter adhesin YadA-like stalk" evidence="13">
    <location>
        <begin position="960"/>
        <end position="997"/>
    </location>
</feature>
<dbReference type="Pfam" id="PF03895">
    <property type="entry name" value="YadA_anchor"/>
    <property type="match status" value="1"/>
</dbReference>
<feature type="domain" description="Trimeric autotransporter adhesin YadA-like C-terminal membrane anchor" evidence="12">
    <location>
        <begin position="1024"/>
        <end position="1074"/>
    </location>
</feature>
<dbReference type="SUPFAM" id="SSF54523">
    <property type="entry name" value="Pili subunits"/>
    <property type="match status" value="1"/>
</dbReference>
<feature type="domain" description="ESPR" evidence="14">
    <location>
        <begin position="1"/>
        <end position="49"/>
    </location>
</feature>
<dbReference type="Pfam" id="PF05662">
    <property type="entry name" value="YadA_stalk"/>
    <property type="match status" value="2"/>
</dbReference>
<evidence type="ECO:0000256" key="6">
    <source>
        <dbReference type="ARBA" id="ARBA00022692"/>
    </source>
</evidence>
<keyword evidence="8" id="KW-0653">Protein transport</keyword>
<dbReference type="Proteomes" id="UP000434554">
    <property type="component" value="Unassembled WGS sequence"/>
</dbReference>
<evidence type="ECO:0000259" key="12">
    <source>
        <dbReference type="Pfam" id="PF03895"/>
    </source>
</evidence>
<organism evidence="15 16">
    <name type="scientific">Veillonella seminalis</name>
    <dbReference type="NCBI Taxonomy" id="1502943"/>
    <lineage>
        <taxon>Bacteria</taxon>
        <taxon>Bacillati</taxon>
        <taxon>Bacillota</taxon>
        <taxon>Negativicutes</taxon>
        <taxon>Veillonellales</taxon>
        <taxon>Veillonellaceae</taxon>
        <taxon>Veillonella</taxon>
    </lineage>
</organism>
<evidence type="ECO:0008006" key="17">
    <source>
        <dbReference type="Google" id="ProtNLM"/>
    </source>
</evidence>
<keyword evidence="4" id="KW-0813">Transport</keyword>
<evidence type="ECO:0000256" key="4">
    <source>
        <dbReference type="ARBA" id="ARBA00022448"/>
    </source>
</evidence>
<gene>
    <name evidence="15" type="ORF">F8R14_09575</name>
</gene>
<keyword evidence="10" id="KW-0998">Cell outer membrane</keyword>
<evidence type="ECO:0000256" key="11">
    <source>
        <dbReference type="SAM" id="Coils"/>
    </source>
</evidence>
<dbReference type="InterPro" id="IPR008635">
    <property type="entry name" value="Coiled_stalk_dom"/>
</dbReference>
<name>A0A833C9M3_9FIRM</name>
<reference evidence="15 16" key="1">
    <citation type="submission" date="2019-09" db="EMBL/GenBank/DDBJ databases">
        <title>Draft genome sequence of 3 type strains from the CCUG.</title>
        <authorList>
            <person name="Pineiro-Iglesias B."/>
            <person name="Tunovic T."/>
            <person name="Unosson C."/>
            <person name="Inganas E."/>
            <person name="Ohlen M."/>
            <person name="Cardew S."/>
            <person name="Jensie-Markopoulos S."/>
            <person name="Salva-Serra F."/>
            <person name="Jaen-Luchoro D."/>
            <person name="Karlsson R."/>
            <person name="Svensson-Stadler L."/>
            <person name="Chun J."/>
            <person name="Moore E."/>
        </authorList>
    </citation>
    <scope>NUCLEOTIDE SEQUENCE [LARGE SCALE GENOMIC DNA]</scope>
    <source>
        <strain evidence="15 16">CCUG 65427</strain>
    </source>
</reference>
<dbReference type="InterPro" id="IPR024973">
    <property type="entry name" value="ESPR"/>
</dbReference>
<dbReference type="InterPro" id="IPR045584">
    <property type="entry name" value="Pilin-like"/>
</dbReference>
<evidence type="ECO:0000313" key="16">
    <source>
        <dbReference type="Proteomes" id="UP000434554"/>
    </source>
</evidence>
<keyword evidence="11" id="KW-0175">Coiled coil</keyword>
<evidence type="ECO:0000259" key="14">
    <source>
        <dbReference type="Pfam" id="PF13018"/>
    </source>
</evidence>
<evidence type="ECO:0000256" key="10">
    <source>
        <dbReference type="ARBA" id="ARBA00023237"/>
    </source>
</evidence>
<dbReference type="GO" id="GO:0009279">
    <property type="term" value="C:cell outer membrane"/>
    <property type="evidence" value="ECO:0007669"/>
    <property type="project" value="UniProtKB-SubCell"/>
</dbReference>
<proteinExistence type="inferred from homology"/>
<evidence type="ECO:0000256" key="2">
    <source>
        <dbReference type="ARBA" id="ARBA00004442"/>
    </source>
</evidence>
<dbReference type="Gene3D" id="6.10.250.2040">
    <property type="match status" value="1"/>
</dbReference>
<comment type="caution">
    <text evidence="15">The sequence shown here is derived from an EMBL/GenBank/DDBJ whole genome shotgun (WGS) entry which is preliminary data.</text>
</comment>
<keyword evidence="7" id="KW-0732">Signal</keyword>
<feature type="domain" description="Trimeric autotransporter adhesin YadA-like stalk" evidence="13">
    <location>
        <begin position="662"/>
        <end position="701"/>
    </location>
</feature>
<dbReference type="GeneID" id="83055566"/>
<evidence type="ECO:0000256" key="1">
    <source>
        <dbReference type="ARBA" id="ARBA00004241"/>
    </source>
</evidence>
<dbReference type="AlphaFoldDB" id="A0A833C9M3"/>
<evidence type="ECO:0000313" key="15">
    <source>
        <dbReference type="EMBL" id="KAB1477232.1"/>
    </source>
</evidence>
<protein>
    <recommendedName>
        <fullName evidence="17">Hemagglutinin</fullName>
    </recommendedName>
</protein>
<keyword evidence="9" id="KW-0472">Membrane</keyword>
<comment type="subcellular location">
    <subcellularLocation>
        <location evidence="2">Cell outer membrane</location>
    </subcellularLocation>
    <subcellularLocation>
        <location evidence="1">Cell surface</location>
    </subcellularLocation>
</comment>
<dbReference type="GO" id="GO:0009986">
    <property type="term" value="C:cell surface"/>
    <property type="evidence" value="ECO:0007669"/>
    <property type="project" value="UniProtKB-SubCell"/>
</dbReference>
<evidence type="ECO:0000256" key="7">
    <source>
        <dbReference type="ARBA" id="ARBA00022729"/>
    </source>
</evidence>